<accession>A0A5N5PZA6</accession>
<gene>
    <name evidence="1" type="ORF">PHYPO_G00105100</name>
</gene>
<dbReference type="AlphaFoldDB" id="A0A5N5PZA6"/>
<organism evidence="1 2">
    <name type="scientific">Pangasianodon hypophthalmus</name>
    <name type="common">Striped catfish</name>
    <name type="synonym">Helicophagus hypophthalmus</name>
    <dbReference type="NCBI Taxonomy" id="310915"/>
    <lineage>
        <taxon>Eukaryota</taxon>
        <taxon>Metazoa</taxon>
        <taxon>Chordata</taxon>
        <taxon>Craniata</taxon>
        <taxon>Vertebrata</taxon>
        <taxon>Euteleostomi</taxon>
        <taxon>Actinopterygii</taxon>
        <taxon>Neopterygii</taxon>
        <taxon>Teleostei</taxon>
        <taxon>Ostariophysi</taxon>
        <taxon>Siluriformes</taxon>
        <taxon>Pangasiidae</taxon>
        <taxon>Pangasianodon</taxon>
    </lineage>
</organism>
<evidence type="ECO:0000313" key="2">
    <source>
        <dbReference type="Proteomes" id="UP000327468"/>
    </source>
</evidence>
<reference evidence="1 2" key="1">
    <citation type="submission" date="2019-06" db="EMBL/GenBank/DDBJ databases">
        <title>A chromosome-scale genome assembly of the striped catfish, Pangasianodon hypophthalmus.</title>
        <authorList>
            <person name="Wen M."/>
            <person name="Zahm M."/>
            <person name="Roques C."/>
            <person name="Cabau C."/>
            <person name="Klopp C."/>
            <person name="Donnadieu C."/>
            <person name="Jouanno E."/>
            <person name="Avarre J.-C."/>
            <person name="Campet M."/>
            <person name="Ha T.T.T."/>
            <person name="Dugue R."/>
            <person name="Lampietro C."/>
            <person name="Louis A."/>
            <person name="Herpin A."/>
            <person name="Echchiki A."/>
            <person name="Berthelot C."/>
            <person name="Parey E."/>
            <person name="Roest-Crollius H."/>
            <person name="Braasch I."/>
            <person name="Postlethwait J."/>
            <person name="Bobe J."/>
            <person name="Montfort J."/>
            <person name="Bouchez O."/>
            <person name="Begum T."/>
            <person name="Schartl M."/>
            <person name="Guiguen Y."/>
        </authorList>
    </citation>
    <scope>NUCLEOTIDE SEQUENCE [LARGE SCALE GENOMIC DNA]</scope>
    <source>
        <strain evidence="1 2">Indonesia</strain>
        <tissue evidence="1">Blood</tissue>
    </source>
</reference>
<keyword evidence="2" id="KW-1185">Reference proteome</keyword>
<proteinExistence type="predicted"/>
<dbReference type="EMBL" id="VFJC01000003">
    <property type="protein sequence ID" value="KAB5584237.1"/>
    <property type="molecule type" value="Genomic_DNA"/>
</dbReference>
<comment type="caution">
    <text evidence="1">The sequence shown here is derived from an EMBL/GenBank/DDBJ whole genome shotgun (WGS) entry which is preliminary data.</text>
</comment>
<sequence>MAQRTCQSSVAEPSLSSMAFSMLSLIEAFDQTSESHFMDPSEDAFVFSGTADDLNANELGSDTTQLMLTM</sequence>
<name>A0A5N5PZA6_PANHP</name>
<protein>
    <submittedName>
        <fullName evidence="1">Uncharacterized protein</fullName>
    </submittedName>
</protein>
<evidence type="ECO:0000313" key="1">
    <source>
        <dbReference type="EMBL" id="KAB5584237.1"/>
    </source>
</evidence>
<dbReference type="Proteomes" id="UP000327468">
    <property type="component" value="Chromosome 2"/>
</dbReference>